<dbReference type="Proteomes" id="UP000288711">
    <property type="component" value="Unassembled WGS sequence"/>
</dbReference>
<dbReference type="EMBL" id="PIPF01000020">
    <property type="protein sequence ID" value="RWU81252.1"/>
    <property type="molecule type" value="Genomic_DNA"/>
</dbReference>
<evidence type="ECO:0000313" key="2">
    <source>
        <dbReference type="EMBL" id="RWU81252.1"/>
    </source>
</evidence>
<reference evidence="2 4" key="1">
    <citation type="journal article" date="2009" name="Int. J. Syst. Evol. Microbiol.">
        <title>Janibacter hoylei sp. nov., Bacillus isronensis sp. nov. and Bacillus aryabhattai sp. nov., isolated from cryotubes used for collecting air from the upper atmosphere.</title>
        <authorList>
            <person name="Shivaji S."/>
            <person name="Chaturvedi P."/>
            <person name="Begum Z."/>
            <person name="Pindi P.K."/>
            <person name="Manorama R."/>
            <person name="Padmanaban D.A."/>
            <person name="Shouche Y.S."/>
            <person name="Pawar S."/>
            <person name="Vaishampayan P."/>
            <person name="Dutt C.B."/>
            <person name="Datta G.N."/>
            <person name="Manchanda R.K."/>
            <person name="Rao U.R."/>
            <person name="Bhargava P.M."/>
            <person name="Narlikar J.V."/>
        </authorList>
    </citation>
    <scope>NUCLEOTIDE SEQUENCE [LARGE SCALE GENOMIC DNA]</scope>
    <source>
        <strain evidence="2 4">PVAS-1</strain>
    </source>
</reference>
<evidence type="ECO:0000313" key="1">
    <source>
        <dbReference type="EMBL" id="EKA59862.1"/>
    </source>
</evidence>
<dbReference type="PATRIC" id="fig|1210046.3.peg.3054"/>
<evidence type="ECO:0000313" key="4">
    <source>
        <dbReference type="Proteomes" id="UP000288711"/>
    </source>
</evidence>
<evidence type="ECO:0000313" key="3">
    <source>
        <dbReference type="Proteomes" id="UP000004474"/>
    </source>
</evidence>
<keyword evidence="4" id="KW-1185">Reference proteome</keyword>
<sequence length="67" mass="6763">MVDGLAQGCIGQLGPAALPTIYVGKCDAAAADFYGRCGYSVMAPERAAGAGAESGHHPCTFMRTDGV</sequence>
<gene>
    <name evidence="1" type="ORF">B277_15959</name>
    <name evidence="2" type="ORF">CWN80_15190</name>
</gene>
<protein>
    <submittedName>
        <fullName evidence="1">Uncharacterized protein</fullName>
    </submittedName>
</protein>
<reference evidence="1 3" key="2">
    <citation type="journal article" date="2012" name="J. Bacteriol.">
        <title>Genome Sequence of Janibacter hoylei MTCC8307, Isolated from the Stratospheric Air.</title>
        <authorList>
            <person name="Pawar S.P."/>
            <person name="Dhotre D.P."/>
            <person name="Shetty S.A."/>
            <person name="Chowdhury S.P."/>
            <person name="Chaudhari B.L."/>
            <person name="Shouche Y.S."/>
        </authorList>
    </citation>
    <scope>NUCLEOTIDE SEQUENCE [LARGE SCALE GENOMIC DNA]</scope>
    <source>
        <strain evidence="1 3">PVAS-1</strain>
    </source>
</reference>
<dbReference type="AlphaFoldDB" id="K1E3D8"/>
<comment type="caution">
    <text evidence="1">The sequence shown here is derived from an EMBL/GenBank/DDBJ whole genome shotgun (WGS) entry which is preliminary data.</text>
</comment>
<dbReference type="Proteomes" id="UP000004474">
    <property type="component" value="Unassembled WGS sequence"/>
</dbReference>
<dbReference type="EMBL" id="ALWX01000098">
    <property type="protein sequence ID" value="EKA59862.1"/>
    <property type="molecule type" value="Genomic_DNA"/>
</dbReference>
<organism evidence="1 3">
    <name type="scientific">Janibacter hoylei PVAS-1</name>
    <dbReference type="NCBI Taxonomy" id="1210046"/>
    <lineage>
        <taxon>Bacteria</taxon>
        <taxon>Bacillati</taxon>
        <taxon>Actinomycetota</taxon>
        <taxon>Actinomycetes</taxon>
        <taxon>Micrococcales</taxon>
        <taxon>Intrasporangiaceae</taxon>
        <taxon>Janibacter</taxon>
    </lineage>
</organism>
<proteinExistence type="predicted"/>
<name>K1E3D8_9MICO</name>
<accession>K1E3D8</accession>
<reference evidence="2" key="3">
    <citation type="submission" date="2017-11" db="EMBL/GenBank/DDBJ databases">
        <authorList>
            <person name="Seuylemezian A."/>
            <person name="Cooper K."/>
            <person name="Vaishampayan P."/>
        </authorList>
    </citation>
    <scope>NUCLEOTIDE SEQUENCE</scope>
    <source>
        <strain evidence="2">PVAS-1</strain>
    </source>
</reference>